<feature type="domain" description="MOSC" evidence="1">
    <location>
        <begin position="28"/>
        <end position="170"/>
    </location>
</feature>
<dbReference type="RefSeq" id="WP_135850934.1">
    <property type="nucleotide sequence ID" value="NZ_RHPJ01000005.1"/>
</dbReference>
<dbReference type="EMBL" id="RHPJ01000005">
    <property type="protein sequence ID" value="TGO03919.1"/>
    <property type="molecule type" value="Genomic_DNA"/>
</dbReference>
<organism evidence="2 3">
    <name type="scientific">Serinibacter arcticus</name>
    <dbReference type="NCBI Taxonomy" id="1655435"/>
    <lineage>
        <taxon>Bacteria</taxon>
        <taxon>Bacillati</taxon>
        <taxon>Actinomycetota</taxon>
        <taxon>Actinomycetes</taxon>
        <taxon>Micrococcales</taxon>
        <taxon>Beutenbergiaceae</taxon>
        <taxon>Serinibacter</taxon>
    </lineage>
</organism>
<protein>
    <recommendedName>
        <fullName evidence="1">MOSC domain-containing protein</fullName>
    </recommendedName>
</protein>
<dbReference type="InterPro" id="IPR011037">
    <property type="entry name" value="Pyrv_Knase-like_insert_dom_sf"/>
</dbReference>
<dbReference type="OrthoDB" id="9786134at2"/>
<dbReference type="Gene3D" id="2.40.33.20">
    <property type="entry name" value="PK beta-barrel domain-like"/>
    <property type="match status" value="1"/>
</dbReference>
<evidence type="ECO:0000259" key="1">
    <source>
        <dbReference type="PROSITE" id="PS51340"/>
    </source>
</evidence>
<dbReference type="InterPro" id="IPR005302">
    <property type="entry name" value="MoCF_Sase_C"/>
</dbReference>
<keyword evidence="3" id="KW-1185">Reference proteome</keyword>
<accession>A0A4Z1DYD9</accession>
<comment type="caution">
    <text evidence="2">The sequence shown here is derived from an EMBL/GenBank/DDBJ whole genome shotgun (WGS) entry which is preliminary data.</text>
</comment>
<reference evidence="2 3" key="1">
    <citation type="submission" date="2018-11" db="EMBL/GenBank/DDBJ databases">
        <title>Complete genome sequencing of the Actinobacteria Serinibacter sp. K3-2.</title>
        <authorList>
            <person name="Rakitin A.L."/>
            <person name="Beletsky A.V."/>
            <person name="Mardanov A.V."/>
            <person name="Ravin N.V."/>
            <person name="Gromova A.S."/>
            <person name="Filippova S.N."/>
            <person name="Gal'Chenko V.F."/>
        </authorList>
    </citation>
    <scope>NUCLEOTIDE SEQUENCE [LARGE SCALE GENOMIC DNA]</scope>
    <source>
        <strain evidence="2 3">K3-2</strain>
    </source>
</reference>
<dbReference type="SUPFAM" id="SSF50800">
    <property type="entry name" value="PK beta-barrel domain-like"/>
    <property type="match status" value="1"/>
</dbReference>
<dbReference type="GO" id="GO:0003824">
    <property type="term" value="F:catalytic activity"/>
    <property type="evidence" value="ECO:0007669"/>
    <property type="project" value="InterPro"/>
</dbReference>
<gene>
    <name evidence="2" type="ORF">SERN_2931</name>
</gene>
<name>A0A4Z1DYD9_9MICO</name>
<evidence type="ECO:0000313" key="3">
    <source>
        <dbReference type="Proteomes" id="UP000297318"/>
    </source>
</evidence>
<dbReference type="Pfam" id="PF03473">
    <property type="entry name" value="MOSC"/>
    <property type="match status" value="1"/>
</dbReference>
<dbReference type="AlphaFoldDB" id="A0A4Z1DYD9"/>
<evidence type="ECO:0000313" key="2">
    <source>
        <dbReference type="EMBL" id="TGO03919.1"/>
    </source>
</evidence>
<proteinExistence type="predicted"/>
<sequence>MPHLLAVCRVHQLVPDTGSIGISGIDKRPVDGPVRVGPYGLRADVQADRKHHGGLDKALYAYAQEDADHWAQQLGDDIPPGAFGENLRTVGIDVNDARIGEIWRIGTDVEVQVTMPRTPCGTFARRLAGLLDGVEERGWVRRFSDERRLGPYLRVLTNGRIAAGDEITVLERPDGPSIIDVYRAPRAAAARRVVPSLAPVPAD</sequence>
<dbReference type="Proteomes" id="UP000297318">
    <property type="component" value="Unassembled WGS sequence"/>
</dbReference>
<dbReference type="PANTHER" id="PTHR30212">
    <property type="entry name" value="PROTEIN YIIM"/>
    <property type="match status" value="1"/>
</dbReference>
<dbReference type="InterPro" id="IPR052353">
    <property type="entry name" value="Benzoxazolinone_Detox_Enz"/>
</dbReference>
<dbReference type="GO" id="GO:0030151">
    <property type="term" value="F:molybdenum ion binding"/>
    <property type="evidence" value="ECO:0007669"/>
    <property type="project" value="InterPro"/>
</dbReference>
<dbReference type="GO" id="GO:0030170">
    <property type="term" value="F:pyridoxal phosphate binding"/>
    <property type="evidence" value="ECO:0007669"/>
    <property type="project" value="InterPro"/>
</dbReference>
<dbReference type="PROSITE" id="PS51340">
    <property type="entry name" value="MOSC"/>
    <property type="match status" value="1"/>
</dbReference>
<dbReference type="PANTHER" id="PTHR30212:SF2">
    <property type="entry name" value="PROTEIN YIIM"/>
    <property type="match status" value="1"/>
</dbReference>